<proteinExistence type="predicted"/>
<dbReference type="SMART" id="SM00388">
    <property type="entry name" value="HisKA"/>
    <property type="match status" value="1"/>
</dbReference>
<reference evidence="8" key="1">
    <citation type="journal article" date="2014" name="Front. Microbiol.">
        <title>High frequency of phylogenetically diverse reductive dehalogenase-homologous genes in deep subseafloor sedimentary metagenomes.</title>
        <authorList>
            <person name="Kawai M."/>
            <person name="Futagami T."/>
            <person name="Toyoda A."/>
            <person name="Takaki Y."/>
            <person name="Nishi S."/>
            <person name="Hori S."/>
            <person name="Arai W."/>
            <person name="Tsubouchi T."/>
            <person name="Morono Y."/>
            <person name="Uchiyama I."/>
            <person name="Ito T."/>
            <person name="Fujiyama A."/>
            <person name="Inagaki F."/>
            <person name="Takami H."/>
        </authorList>
    </citation>
    <scope>NUCLEOTIDE SEQUENCE</scope>
    <source>
        <strain evidence="8">Expedition CK06-06</strain>
    </source>
</reference>
<evidence type="ECO:0000256" key="3">
    <source>
        <dbReference type="ARBA" id="ARBA00022741"/>
    </source>
</evidence>
<dbReference type="GO" id="GO:0000155">
    <property type="term" value="F:phosphorelay sensor kinase activity"/>
    <property type="evidence" value="ECO:0007669"/>
    <property type="project" value="InterPro"/>
</dbReference>
<evidence type="ECO:0000256" key="6">
    <source>
        <dbReference type="ARBA" id="ARBA00023012"/>
    </source>
</evidence>
<evidence type="ECO:0000256" key="1">
    <source>
        <dbReference type="ARBA" id="ARBA00022553"/>
    </source>
</evidence>
<evidence type="ECO:0000259" key="7">
    <source>
        <dbReference type="SMART" id="SM00388"/>
    </source>
</evidence>
<accession>X1Q671</accession>
<name>X1Q671_9ZZZZ</name>
<evidence type="ECO:0000256" key="5">
    <source>
        <dbReference type="ARBA" id="ARBA00022840"/>
    </source>
</evidence>
<comment type="caution">
    <text evidence="8">The sequence shown here is derived from an EMBL/GenBank/DDBJ whole genome shotgun (WGS) entry which is preliminary data.</text>
</comment>
<protein>
    <recommendedName>
        <fullName evidence="7">Signal transduction histidine kinase dimerisation/phosphoacceptor domain-containing protein</fullName>
    </recommendedName>
</protein>
<gene>
    <name evidence="8" type="ORF">S06H3_64933</name>
</gene>
<feature type="domain" description="Signal transduction histidine kinase dimerisation/phosphoacceptor" evidence="7">
    <location>
        <begin position="6"/>
        <end position="82"/>
    </location>
</feature>
<dbReference type="Gene3D" id="1.10.287.130">
    <property type="match status" value="1"/>
</dbReference>
<dbReference type="GO" id="GO:0005524">
    <property type="term" value="F:ATP binding"/>
    <property type="evidence" value="ECO:0007669"/>
    <property type="project" value="UniProtKB-KW"/>
</dbReference>
<feature type="non-terminal residue" evidence="8">
    <location>
        <position position="109"/>
    </location>
</feature>
<keyword evidence="5" id="KW-0067">ATP-binding</keyword>
<keyword evidence="1" id="KW-0597">Phosphoprotein</keyword>
<evidence type="ECO:0000313" key="8">
    <source>
        <dbReference type="EMBL" id="GAI63987.1"/>
    </source>
</evidence>
<evidence type="ECO:0000256" key="2">
    <source>
        <dbReference type="ARBA" id="ARBA00022679"/>
    </source>
</evidence>
<dbReference type="InterPro" id="IPR036097">
    <property type="entry name" value="HisK_dim/P_sf"/>
</dbReference>
<dbReference type="EMBL" id="BARV01043525">
    <property type="protein sequence ID" value="GAI63987.1"/>
    <property type="molecule type" value="Genomic_DNA"/>
</dbReference>
<dbReference type="CDD" id="cd00082">
    <property type="entry name" value="HisKA"/>
    <property type="match status" value="1"/>
</dbReference>
<keyword evidence="6" id="KW-0902">Two-component regulatory system</keyword>
<dbReference type="PANTHER" id="PTHR43065">
    <property type="entry name" value="SENSOR HISTIDINE KINASE"/>
    <property type="match status" value="1"/>
</dbReference>
<organism evidence="8">
    <name type="scientific">marine sediment metagenome</name>
    <dbReference type="NCBI Taxonomy" id="412755"/>
    <lineage>
        <taxon>unclassified sequences</taxon>
        <taxon>metagenomes</taxon>
        <taxon>ecological metagenomes</taxon>
    </lineage>
</organism>
<feature type="non-terminal residue" evidence="8">
    <location>
        <position position="1"/>
    </location>
</feature>
<dbReference type="PANTHER" id="PTHR43065:SF10">
    <property type="entry name" value="PEROXIDE STRESS-ACTIVATED HISTIDINE KINASE MAK3"/>
    <property type="match status" value="1"/>
</dbReference>
<dbReference type="SUPFAM" id="SSF47384">
    <property type="entry name" value="Homodimeric domain of signal transducing histidine kinase"/>
    <property type="match status" value="1"/>
</dbReference>
<dbReference type="InterPro" id="IPR003661">
    <property type="entry name" value="HisK_dim/P_dom"/>
</dbReference>
<dbReference type="AlphaFoldDB" id="X1Q671"/>
<keyword evidence="2" id="KW-0808">Transferase</keyword>
<sequence length="109" mass="12211">TEKMAAVGQLAAGVAHELNNPLGGILGYSQFAIEKITRRPHVELTTDDVSRYTQYLRDIECQAQRCKTIVQNLLKFARASVEDSFEPLDLNAVITDTLIFTRHQMDMGT</sequence>
<keyword evidence="3" id="KW-0547">Nucleotide-binding</keyword>
<keyword evidence="4" id="KW-0418">Kinase</keyword>
<dbReference type="Pfam" id="PF00512">
    <property type="entry name" value="HisKA"/>
    <property type="match status" value="1"/>
</dbReference>
<evidence type="ECO:0000256" key="4">
    <source>
        <dbReference type="ARBA" id="ARBA00022777"/>
    </source>
</evidence>